<name>A0AAV3RNG8_LITER</name>
<evidence type="ECO:0000313" key="1">
    <source>
        <dbReference type="EMBL" id="GAA0183216.1"/>
    </source>
</evidence>
<proteinExistence type="predicted"/>
<dbReference type="Proteomes" id="UP001454036">
    <property type="component" value="Unassembled WGS sequence"/>
</dbReference>
<dbReference type="EMBL" id="BAABME010029110">
    <property type="protein sequence ID" value="GAA0183216.1"/>
    <property type="molecule type" value="Genomic_DNA"/>
</dbReference>
<keyword evidence="2" id="KW-1185">Reference proteome</keyword>
<comment type="caution">
    <text evidence="1">The sequence shown here is derived from an EMBL/GenBank/DDBJ whole genome shotgun (WGS) entry which is preliminary data.</text>
</comment>
<accession>A0AAV3RNG8</accession>
<evidence type="ECO:0000313" key="2">
    <source>
        <dbReference type="Proteomes" id="UP001454036"/>
    </source>
</evidence>
<dbReference type="AlphaFoldDB" id="A0AAV3RNG8"/>
<reference evidence="1 2" key="1">
    <citation type="submission" date="2024-01" db="EMBL/GenBank/DDBJ databases">
        <title>The complete chloroplast genome sequence of Lithospermum erythrorhizon: insights into the phylogenetic relationship among Boraginaceae species and the maternal lineages of purple gromwells.</title>
        <authorList>
            <person name="Okada T."/>
            <person name="Watanabe K."/>
        </authorList>
    </citation>
    <scope>NUCLEOTIDE SEQUENCE [LARGE SCALE GENOMIC DNA]</scope>
</reference>
<gene>
    <name evidence="1" type="ORF">LIER_42358</name>
</gene>
<protein>
    <submittedName>
        <fullName evidence="1">Uncharacterized protein</fullName>
    </submittedName>
</protein>
<organism evidence="1 2">
    <name type="scientific">Lithospermum erythrorhizon</name>
    <name type="common">Purple gromwell</name>
    <name type="synonym">Lithospermum officinale var. erythrorhizon</name>
    <dbReference type="NCBI Taxonomy" id="34254"/>
    <lineage>
        <taxon>Eukaryota</taxon>
        <taxon>Viridiplantae</taxon>
        <taxon>Streptophyta</taxon>
        <taxon>Embryophyta</taxon>
        <taxon>Tracheophyta</taxon>
        <taxon>Spermatophyta</taxon>
        <taxon>Magnoliopsida</taxon>
        <taxon>eudicotyledons</taxon>
        <taxon>Gunneridae</taxon>
        <taxon>Pentapetalae</taxon>
        <taxon>asterids</taxon>
        <taxon>lamiids</taxon>
        <taxon>Boraginales</taxon>
        <taxon>Boraginaceae</taxon>
        <taxon>Boraginoideae</taxon>
        <taxon>Lithospermeae</taxon>
        <taxon>Lithospermum</taxon>
    </lineage>
</organism>
<sequence length="67" mass="7436">MKMTLGCQHGISIESIIWKRMKGKNNTGCREKGSGKKADHMILPMPIVYSSQHDTASPDLLLRGPIQ</sequence>